<comment type="caution">
    <text evidence="2">The sequence shown here is derived from an EMBL/GenBank/DDBJ whole genome shotgun (WGS) entry which is preliminary data.</text>
</comment>
<name>A0A8S0RBS9_OLEEU</name>
<feature type="region of interest" description="Disordered" evidence="1">
    <location>
        <begin position="55"/>
        <end position="109"/>
    </location>
</feature>
<evidence type="ECO:0000256" key="1">
    <source>
        <dbReference type="SAM" id="MobiDB-lite"/>
    </source>
</evidence>
<dbReference type="Gramene" id="OE9A097279T1">
    <property type="protein sequence ID" value="OE9A097279C1"/>
    <property type="gene ID" value="OE9A097279"/>
</dbReference>
<reference evidence="2 3" key="1">
    <citation type="submission" date="2019-12" db="EMBL/GenBank/DDBJ databases">
        <authorList>
            <person name="Alioto T."/>
            <person name="Alioto T."/>
            <person name="Gomez Garrido J."/>
        </authorList>
    </citation>
    <scope>NUCLEOTIDE SEQUENCE [LARGE SCALE GENOMIC DNA]</scope>
</reference>
<organism evidence="2 3">
    <name type="scientific">Olea europaea subsp. europaea</name>
    <dbReference type="NCBI Taxonomy" id="158383"/>
    <lineage>
        <taxon>Eukaryota</taxon>
        <taxon>Viridiplantae</taxon>
        <taxon>Streptophyta</taxon>
        <taxon>Embryophyta</taxon>
        <taxon>Tracheophyta</taxon>
        <taxon>Spermatophyta</taxon>
        <taxon>Magnoliopsida</taxon>
        <taxon>eudicotyledons</taxon>
        <taxon>Gunneridae</taxon>
        <taxon>Pentapetalae</taxon>
        <taxon>asterids</taxon>
        <taxon>lamiids</taxon>
        <taxon>Lamiales</taxon>
        <taxon>Oleaceae</taxon>
        <taxon>Oleeae</taxon>
        <taxon>Olea</taxon>
    </lineage>
</organism>
<keyword evidence="3" id="KW-1185">Reference proteome</keyword>
<gene>
    <name evidence="2" type="ORF">OLEA9_A097279</name>
</gene>
<protein>
    <submittedName>
        <fullName evidence="2">Growth-regulating factor 4</fullName>
    </submittedName>
</protein>
<accession>A0A8S0RBS9</accession>
<sequence length="142" mass="16497">MSRQQEEFMQQYYQQMNYVQMTEMLQLQDLMQQQDQQQSYAHRMAVIPHQEEAFKHQQLQEQSTVGHDSKNPLGNPFIEQESKPCLSQDQPSEVTVSVSPHEPQPKKYMSGSSALTQLWWSLDVDTAVKHSPENIISGDMKN</sequence>
<evidence type="ECO:0000313" key="2">
    <source>
        <dbReference type="EMBL" id="CAA2976773.1"/>
    </source>
</evidence>
<evidence type="ECO:0000313" key="3">
    <source>
        <dbReference type="Proteomes" id="UP000594638"/>
    </source>
</evidence>
<feature type="compositionally biased region" description="Polar residues" evidence="1">
    <location>
        <begin position="57"/>
        <end position="66"/>
    </location>
</feature>
<proteinExistence type="predicted"/>
<dbReference type="EMBL" id="CACTIH010002544">
    <property type="protein sequence ID" value="CAA2976773.1"/>
    <property type="molecule type" value="Genomic_DNA"/>
</dbReference>
<dbReference type="Proteomes" id="UP000594638">
    <property type="component" value="Unassembled WGS sequence"/>
</dbReference>
<dbReference type="AlphaFoldDB" id="A0A8S0RBS9"/>
<feature type="compositionally biased region" description="Polar residues" evidence="1">
    <location>
        <begin position="85"/>
        <end position="98"/>
    </location>
</feature>